<protein>
    <recommendedName>
        <fullName evidence="3">Phage protein</fullName>
    </recommendedName>
</protein>
<name>A0ABW2RN69_9BACL</name>
<dbReference type="EMBL" id="JBHTBW010000050">
    <property type="protein sequence ID" value="MFC7442489.1"/>
    <property type="molecule type" value="Genomic_DNA"/>
</dbReference>
<organism evidence="1 2">
    <name type="scientific">Laceyella putida</name>
    <dbReference type="NCBI Taxonomy" id="110101"/>
    <lineage>
        <taxon>Bacteria</taxon>
        <taxon>Bacillati</taxon>
        <taxon>Bacillota</taxon>
        <taxon>Bacilli</taxon>
        <taxon>Bacillales</taxon>
        <taxon>Thermoactinomycetaceae</taxon>
        <taxon>Laceyella</taxon>
    </lineage>
</organism>
<proteinExistence type="predicted"/>
<dbReference type="Proteomes" id="UP001596500">
    <property type="component" value="Unassembled WGS sequence"/>
</dbReference>
<sequence>MRNVYPIKYYSKEGFVERKLEINEEDLEEIIEDYLRRNMDFDFDEVEIVNNRPMNIWLYAKCRTYVDPDNPEEDDAFHDAEVEITGDYDGNS</sequence>
<reference evidence="2" key="1">
    <citation type="journal article" date="2019" name="Int. J. Syst. Evol. Microbiol.">
        <title>The Global Catalogue of Microorganisms (GCM) 10K type strain sequencing project: providing services to taxonomists for standard genome sequencing and annotation.</title>
        <authorList>
            <consortium name="The Broad Institute Genomics Platform"/>
            <consortium name="The Broad Institute Genome Sequencing Center for Infectious Disease"/>
            <person name="Wu L."/>
            <person name="Ma J."/>
        </authorList>
    </citation>
    <scope>NUCLEOTIDE SEQUENCE [LARGE SCALE GENOMIC DNA]</scope>
    <source>
        <strain evidence="2">CGMCC 1.12942</strain>
    </source>
</reference>
<comment type="caution">
    <text evidence="1">The sequence shown here is derived from an EMBL/GenBank/DDBJ whole genome shotgun (WGS) entry which is preliminary data.</text>
</comment>
<accession>A0ABW2RN69</accession>
<keyword evidence="2" id="KW-1185">Reference proteome</keyword>
<evidence type="ECO:0008006" key="3">
    <source>
        <dbReference type="Google" id="ProtNLM"/>
    </source>
</evidence>
<evidence type="ECO:0000313" key="1">
    <source>
        <dbReference type="EMBL" id="MFC7442489.1"/>
    </source>
</evidence>
<gene>
    <name evidence="1" type="ORF">ACFQNG_15480</name>
</gene>
<dbReference type="RefSeq" id="WP_379866390.1">
    <property type="nucleotide sequence ID" value="NZ_JBHTBW010000050.1"/>
</dbReference>
<evidence type="ECO:0000313" key="2">
    <source>
        <dbReference type="Proteomes" id="UP001596500"/>
    </source>
</evidence>